<dbReference type="AlphaFoldDB" id="A0A846XMJ2"/>
<feature type="repeat" description="WD" evidence="3">
    <location>
        <begin position="122"/>
        <end position="163"/>
    </location>
</feature>
<comment type="caution">
    <text evidence="5">The sequence shown here is derived from an EMBL/GenBank/DDBJ whole genome shotgun (WGS) entry which is preliminary data.</text>
</comment>
<protein>
    <recommendedName>
        <fullName evidence="7">WD40 repeat protein</fullName>
    </recommendedName>
</protein>
<dbReference type="EMBL" id="JAAXOO010000007">
    <property type="protein sequence ID" value="NKY36449.1"/>
    <property type="molecule type" value="Genomic_DNA"/>
</dbReference>
<feature type="transmembrane region" description="Helical" evidence="4">
    <location>
        <begin position="12"/>
        <end position="31"/>
    </location>
</feature>
<dbReference type="InterPro" id="IPR019775">
    <property type="entry name" value="WD40_repeat_CS"/>
</dbReference>
<dbReference type="PANTHER" id="PTHR19879:SF9">
    <property type="entry name" value="TRANSCRIPTION INITIATION FACTOR TFIID SUBUNIT 5"/>
    <property type="match status" value="1"/>
</dbReference>
<evidence type="ECO:0000256" key="3">
    <source>
        <dbReference type="PROSITE-ProRule" id="PRU00221"/>
    </source>
</evidence>
<evidence type="ECO:0008006" key="7">
    <source>
        <dbReference type="Google" id="ProtNLM"/>
    </source>
</evidence>
<dbReference type="SUPFAM" id="SSF50978">
    <property type="entry name" value="WD40 repeat-like"/>
    <property type="match status" value="1"/>
</dbReference>
<dbReference type="RefSeq" id="WP_168443507.1">
    <property type="nucleotide sequence ID" value="NZ_JAAXOO010000007.1"/>
</dbReference>
<keyword evidence="4" id="KW-0812">Transmembrane</keyword>
<dbReference type="InterPro" id="IPR036322">
    <property type="entry name" value="WD40_repeat_dom_sf"/>
</dbReference>
<organism evidence="5 6">
    <name type="scientific">Nocardia speluncae</name>
    <dbReference type="NCBI Taxonomy" id="419477"/>
    <lineage>
        <taxon>Bacteria</taxon>
        <taxon>Bacillati</taxon>
        <taxon>Actinomycetota</taxon>
        <taxon>Actinomycetes</taxon>
        <taxon>Mycobacteriales</taxon>
        <taxon>Nocardiaceae</taxon>
        <taxon>Nocardia</taxon>
    </lineage>
</organism>
<dbReference type="Pfam" id="PF00400">
    <property type="entry name" value="WD40"/>
    <property type="match status" value="2"/>
</dbReference>
<evidence type="ECO:0000256" key="1">
    <source>
        <dbReference type="ARBA" id="ARBA00022574"/>
    </source>
</evidence>
<keyword evidence="4" id="KW-1133">Transmembrane helix</keyword>
<dbReference type="Gene3D" id="2.130.10.10">
    <property type="entry name" value="YVTN repeat-like/Quinoprotein amine dehydrogenase"/>
    <property type="match status" value="2"/>
</dbReference>
<evidence type="ECO:0000256" key="4">
    <source>
        <dbReference type="SAM" id="Phobius"/>
    </source>
</evidence>
<reference evidence="5 6" key="1">
    <citation type="submission" date="2020-04" db="EMBL/GenBank/DDBJ databases">
        <title>MicrobeNet Type strains.</title>
        <authorList>
            <person name="Nicholson A.C."/>
        </authorList>
    </citation>
    <scope>NUCLEOTIDE SEQUENCE [LARGE SCALE GENOMIC DNA]</scope>
    <source>
        <strain evidence="5 6">DSM 45078</strain>
    </source>
</reference>
<keyword evidence="4" id="KW-0472">Membrane</keyword>
<feature type="repeat" description="WD" evidence="3">
    <location>
        <begin position="164"/>
        <end position="205"/>
    </location>
</feature>
<dbReference type="PANTHER" id="PTHR19879">
    <property type="entry name" value="TRANSCRIPTION INITIATION FACTOR TFIID"/>
    <property type="match status" value="1"/>
</dbReference>
<keyword evidence="1 3" id="KW-0853">WD repeat</keyword>
<keyword evidence="6" id="KW-1185">Reference proteome</keyword>
<dbReference type="SMART" id="SM00320">
    <property type="entry name" value="WD40"/>
    <property type="match status" value="4"/>
</dbReference>
<name>A0A846XMJ2_9NOCA</name>
<dbReference type="InterPro" id="IPR015943">
    <property type="entry name" value="WD40/YVTN_repeat-like_dom_sf"/>
</dbReference>
<evidence type="ECO:0000256" key="2">
    <source>
        <dbReference type="ARBA" id="ARBA00022737"/>
    </source>
</evidence>
<keyword evidence="2" id="KW-0677">Repeat</keyword>
<accession>A0A846XMJ2</accession>
<sequence>MGSAFGRGVGVLAAGGAAVTAITVAAILLLLSSQAQMPKAVALGPAAETTHAAFGHGLVVGIGPEGRARLWDMGGHEASYIISTGARSVGAVALSPDGRIIAISTAEGLQLWDAQTIRMLDDAPYPSELTSLAFSPDGTTVASASVDGLVRVWDVATLERAYDLVDHTDAIWSLSYSPNGRTLATLSADDTIQLWDVRSRRPIGEPLLSEQIRLSAIAFGPDGTRLAAVGAGAVDVWDPASHRLIQQIATGLTGDTTASVSFTPDGRQIRVTGSYDETLQLKEFDLSA</sequence>
<evidence type="ECO:0000313" key="6">
    <source>
        <dbReference type="Proteomes" id="UP000565715"/>
    </source>
</evidence>
<dbReference type="PROSITE" id="PS50082">
    <property type="entry name" value="WD_REPEATS_2"/>
    <property type="match status" value="2"/>
</dbReference>
<dbReference type="Proteomes" id="UP000565715">
    <property type="component" value="Unassembled WGS sequence"/>
</dbReference>
<proteinExistence type="predicted"/>
<dbReference type="PROSITE" id="PS50294">
    <property type="entry name" value="WD_REPEATS_REGION"/>
    <property type="match status" value="2"/>
</dbReference>
<evidence type="ECO:0000313" key="5">
    <source>
        <dbReference type="EMBL" id="NKY36449.1"/>
    </source>
</evidence>
<gene>
    <name evidence="5" type="ORF">HGA13_25765</name>
</gene>
<dbReference type="InterPro" id="IPR001680">
    <property type="entry name" value="WD40_rpt"/>
</dbReference>
<dbReference type="PROSITE" id="PS00678">
    <property type="entry name" value="WD_REPEATS_1"/>
    <property type="match status" value="2"/>
</dbReference>